<proteinExistence type="predicted"/>
<gene>
    <name evidence="2" type="ORF">PIB30_044341</name>
</gene>
<protein>
    <submittedName>
        <fullName evidence="2">Uncharacterized protein</fullName>
    </submittedName>
</protein>
<dbReference type="EMBL" id="JASCZI010000264">
    <property type="protein sequence ID" value="MED6110575.1"/>
    <property type="molecule type" value="Genomic_DNA"/>
</dbReference>
<feature type="region of interest" description="Disordered" evidence="1">
    <location>
        <begin position="145"/>
        <end position="166"/>
    </location>
</feature>
<accession>A0ABU6QF72</accession>
<organism evidence="2 3">
    <name type="scientific">Stylosanthes scabra</name>
    <dbReference type="NCBI Taxonomy" id="79078"/>
    <lineage>
        <taxon>Eukaryota</taxon>
        <taxon>Viridiplantae</taxon>
        <taxon>Streptophyta</taxon>
        <taxon>Embryophyta</taxon>
        <taxon>Tracheophyta</taxon>
        <taxon>Spermatophyta</taxon>
        <taxon>Magnoliopsida</taxon>
        <taxon>eudicotyledons</taxon>
        <taxon>Gunneridae</taxon>
        <taxon>Pentapetalae</taxon>
        <taxon>rosids</taxon>
        <taxon>fabids</taxon>
        <taxon>Fabales</taxon>
        <taxon>Fabaceae</taxon>
        <taxon>Papilionoideae</taxon>
        <taxon>50 kb inversion clade</taxon>
        <taxon>dalbergioids sensu lato</taxon>
        <taxon>Dalbergieae</taxon>
        <taxon>Pterocarpus clade</taxon>
        <taxon>Stylosanthes</taxon>
    </lineage>
</organism>
<feature type="compositionally biased region" description="Polar residues" evidence="1">
    <location>
        <begin position="145"/>
        <end position="161"/>
    </location>
</feature>
<name>A0ABU6QF72_9FABA</name>
<evidence type="ECO:0000313" key="2">
    <source>
        <dbReference type="EMBL" id="MED6110575.1"/>
    </source>
</evidence>
<evidence type="ECO:0000313" key="3">
    <source>
        <dbReference type="Proteomes" id="UP001341840"/>
    </source>
</evidence>
<comment type="caution">
    <text evidence="2">The sequence shown here is derived from an EMBL/GenBank/DDBJ whole genome shotgun (WGS) entry which is preliminary data.</text>
</comment>
<sequence length="182" mass="19303">MDNSQNRVSIFLNVRDPRGYRPEWGFEGGIFPHGDGGQISPETTAGIRAGNPPPFHFSLHSPQTIPPLLLVSTLLDGSTLLPLAFSPASLCSSRRYTLLGPACLVTGETAAFLQHRSPSASLAFLRAVCPPNLCATRPLSTHQSSTKLAGSDLTPSASRYSPTRRCSPLPVPPLLAAALSDC</sequence>
<dbReference type="Proteomes" id="UP001341840">
    <property type="component" value="Unassembled WGS sequence"/>
</dbReference>
<reference evidence="2 3" key="1">
    <citation type="journal article" date="2023" name="Plants (Basel)">
        <title>Bridging the Gap: Combining Genomics and Transcriptomics Approaches to Understand Stylosanthes scabra, an Orphan Legume from the Brazilian Caatinga.</title>
        <authorList>
            <person name="Ferreira-Neto J.R.C."/>
            <person name="da Silva M.D."/>
            <person name="Binneck E."/>
            <person name="de Melo N.F."/>
            <person name="da Silva R.H."/>
            <person name="de Melo A.L.T.M."/>
            <person name="Pandolfi V."/>
            <person name="Bustamante F.O."/>
            <person name="Brasileiro-Vidal A.C."/>
            <person name="Benko-Iseppon A.M."/>
        </authorList>
    </citation>
    <scope>NUCLEOTIDE SEQUENCE [LARGE SCALE GENOMIC DNA]</scope>
    <source>
        <tissue evidence="2">Leaves</tissue>
    </source>
</reference>
<keyword evidence="3" id="KW-1185">Reference proteome</keyword>
<evidence type="ECO:0000256" key="1">
    <source>
        <dbReference type="SAM" id="MobiDB-lite"/>
    </source>
</evidence>